<dbReference type="GO" id="GO:0046872">
    <property type="term" value="F:metal ion binding"/>
    <property type="evidence" value="ECO:0007669"/>
    <property type="project" value="UniProtKB-KW"/>
</dbReference>
<keyword evidence="8" id="KW-1185">Reference proteome</keyword>
<dbReference type="SUPFAM" id="SSF48056">
    <property type="entry name" value="Di-copper centre-containing domain"/>
    <property type="match status" value="1"/>
</dbReference>
<organism evidence="7 8">
    <name type="scientific">Candidatus Entotheonella gemina</name>
    <dbReference type="NCBI Taxonomy" id="1429439"/>
    <lineage>
        <taxon>Bacteria</taxon>
        <taxon>Pseudomonadati</taxon>
        <taxon>Nitrospinota/Tectimicrobiota group</taxon>
        <taxon>Candidatus Tectimicrobiota</taxon>
        <taxon>Candidatus Entotheonellia</taxon>
        <taxon>Candidatus Entotheonellales</taxon>
        <taxon>Candidatus Entotheonellaceae</taxon>
        <taxon>Candidatus Entotheonella</taxon>
    </lineage>
</organism>
<dbReference type="Gene3D" id="1.10.1280.10">
    <property type="entry name" value="Di-copper center containing domain from catechol oxidase"/>
    <property type="match status" value="2"/>
</dbReference>
<dbReference type="EMBL" id="AZHX01001358">
    <property type="protein sequence ID" value="ETX03906.1"/>
    <property type="molecule type" value="Genomic_DNA"/>
</dbReference>
<sequence length="554" mass="61954">MTILKRVLGMSLVLIGISAACVAAQQPATPATNTVSEANQNSAREVRYRKNIDDLTPDELAAYEHAVARLKVKSEENIYDRTGFIWQAWVHDCSSIDVFDGRAAPLGAAGLNNLLTSPLYVGDGSSPPRLNSCEIRNFLQVPGGTATHKEYPGRCEHQKNTFLQWHRAQLYYYEKALQAADPEGQYGPSTKDVALPYWNFTQPPSGQRYPQAFENPDSPLFDSARTTEPHPKPAASPELLASFIYNLDWPAFGGDEYGTNGGGAIETRMHNGLHFGYINGHMIDNTTAAMDPIFFVFHNFIDYILEKWIQTHDQEQITGTGRDNYMRAEQDDHLLKPVGFDEGSGDPKRDDSGDYTRNMGQAKIYFDTQQQGYAFAGTDEFLPPAKIRTLIDRHQPAGFVFGDNPMSLYSALLGNASLSPGAPFKIKLSGTYEIPDKTIDEQSARATLSFSRKSVNPNYSFHADVYLYPEDIKGEIDREDFRNRYLVTNRAHWGLSHHSDYTLNFKEHLTGIINSLVDKKQGEKRNITVAISGKSESMNIDQFTPPSIQIEVTQ</sequence>
<proteinExistence type="predicted"/>
<reference evidence="7 8" key="1">
    <citation type="journal article" date="2014" name="Nature">
        <title>An environmental bacterial taxon with a large and distinct metabolic repertoire.</title>
        <authorList>
            <person name="Wilson M.C."/>
            <person name="Mori T."/>
            <person name="Ruckert C."/>
            <person name="Uria A.R."/>
            <person name="Helf M.J."/>
            <person name="Takada K."/>
            <person name="Gernert C."/>
            <person name="Steffens U.A."/>
            <person name="Heycke N."/>
            <person name="Schmitt S."/>
            <person name="Rinke C."/>
            <person name="Helfrich E.J."/>
            <person name="Brachmann A.O."/>
            <person name="Gurgui C."/>
            <person name="Wakimoto T."/>
            <person name="Kracht M."/>
            <person name="Crusemann M."/>
            <person name="Hentschel U."/>
            <person name="Abe I."/>
            <person name="Matsunaga S."/>
            <person name="Kalinowski J."/>
            <person name="Takeyama H."/>
            <person name="Piel J."/>
        </authorList>
    </citation>
    <scope>NUCLEOTIDE SEQUENCE [LARGE SCALE GENOMIC DNA]</scope>
    <source>
        <strain evidence="8">TSY2</strain>
    </source>
</reference>
<gene>
    <name evidence="7" type="ORF">ETSY2_31885</name>
</gene>
<dbReference type="PROSITE" id="PS51257">
    <property type="entry name" value="PROKAR_LIPOPROTEIN"/>
    <property type="match status" value="1"/>
</dbReference>
<dbReference type="InterPro" id="IPR008922">
    <property type="entry name" value="Di-copper_centre_dom_sf"/>
</dbReference>
<evidence type="ECO:0000256" key="1">
    <source>
        <dbReference type="ARBA" id="ARBA00022723"/>
    </source>
</evidence>
<dbReference type="PROSITE" id="PS00498">
    <property type="entry name" value="TYROSINASE_2"/>
    <property type="match status" value="1"/>
</dbReference>
<evidence type="ECO:0000313" key="7">
    <source>
        <dbReference type="EMBL" id="ETX03906.1"/>
    </source>
</evidence>
<evidence type="ECO:0000259" key="6">
    <source>
        <dbReference type="PROSITE" id="PS00498"/>
    </source>
</evidence>
<dbReference type="AlphaFoldDB" id="W4M1T4"/>
<dbReference type="HOGENOM" id="CLU_491513_0_0_7"/>
<keyword evidence="2" id="KW-0186">Copper</keyword>
<evidence type="ECO:0000256" key="4">
    <source>
        <dbReference type="SAM" id="SignalP"/>
    </source>
</evidence>
<feature type="region of interest" description="Disordered" evidence="3">
    <location>
        <begin position="206"/>
        <end position="233"/>
    </location>
</feature>
<dbReference type="PRINTS" id="PR00092">
    <property type="entry name" value="TYROSINASE"/>
</dbReference>
<accession>W4M1T4</accession>
<feature type="domain" description="Tyrosinase copper-binding" evidence="6">
    <location>
        <begin position="291"/>
        <end position="302"/>
    </location>
</feature>
<dbReference type="Pfam" id="PF00264">
    <property type="entry name" value="Tyrosinase"/>
    <property type="match status" value="2"/>
</dbReference>
<dbReference type="GO" id="GO:0016491">
    <property type="term" value="F:oxidoreductase activity"/>
    <property type="evidence" value="ECO:0007669"/>
    <property type="project" value="InterPro"/>
</dbReference>
<dbReference type="PROSITE" id="PS00497">
    <property type="entry name" value="TYROSINASE_1"/>
    <property type="match status" value="1"/>
</dbReference>
<evidence type="ECO:0000256" key="2">
    <source>
        <dbReference type="ARBA" id="ARBA00023008"/>
    </source>
</evidence>
<protein>
    <recommendedName>
        <fullName evidence="5 6">Tyrosinase copper-binding domain-containing protein</fullName>
    </recommendedName>
</protein>
<feature type="chain" id="PRO_5004844743" description="Tyrosinase copper-binding domain-containing protein" evidence="4">
    <location>
        <begin position="24"/>
        <end position="554"/>
    </location>
</feature>
<dbReference type="PANTHER" id="PTHR11474">
    <property type="entry name" value="TYROSINASE FAMILY MEMBER"/>
    <property type="match status" value="1"/>
</dbReference>
<comment type="caution">
    <text evidence="7">The sequence shown here is derived from an EMBL/GenBank/DDBJ whole genome shotgun (WGS) entry which is preliminary data.</text>
</comment>
<keyword evidence="4" id="KW-0732">Signal</keyword>
<dbReference type="Proteomes" id="UP000019140">
    <property type="component" value="Unassembled WGS sequence"/>
</dbReference>
<dbReference type="PANTHER" id="PTHR11474:SF76">
    <property type="entry name" value="SHKT DOMAIN-CONTAINING PROTEIN"/>
    <property type="match status" value="1"/>
</dbReference>
<dbReference type="InterPro" id="IPR002227">
    <property type="entry name" value="Tyrosinase_Cu-bd"/>
</dbReference>
<evidence type="ECO:0000256" key="3">
    <source>
        <dbReference type="SAM" id="MobiDB-lite"/>
    </source>
</evidence>
<evidence type="ECO:0000313" key="8">
    <source>
        <dbReference type="Proteomes" id="UP000019140"/>
    </source>
</evidence>
<feature type="signal peptide" evidence="4">
    <location>
        <begin position="1"/>
        <end position="23"/>
    </location>
</feature>
<feature type="domain" description="Tyrosinase copper-binding" evidence="5">
    <location>
        <begin position="157"/>
        <end position="174"/>
    </location>
</feature>
<evidence type="ECO:0000259" key="5">
    <source>
        <dbReference type="PROSITE" id="PS00497"/>
    </source>
</evidence>
<name>W4M1T4_9BACT</name>
<dbReference type="InterPro" id="IPR050316">
    <property type="entry name" value="Tyrosinase/Hemocyanin"/>
</dbReference>
<keyword evidence="1" id="KW-0479">Metal-binding</keyword>